<sequence length="330" mass="38789">MAFSLLPRKNRTVNLIINDHSIRYVEIKQHNSIIPYKWGERYLPFGLITNGKINDLETLSNILEECIEEWKIKKRQVRFLVPDSYVIIRKVQIPADIKDDEIKGYLYLELGSSIHLPFEEPVFDVVVLSTNKDKKEVLIFAAQEDKVMKYSNLLTDLNLDPVAAEISPLSLYRLFYKLDQAKSSDHLLAVQFDVNGVNISIFENHIPFFMHHLPVEYSDERWNLKLNQEGHYELKYAGEVNDLNYQFEDIYKEINRLMDFYRYTLHQGQKQVTKILVNGDHLLLPMIIKEMESRFFVPITSIDYEPLQVEHENPFPRSHYLALGLALKEV</sequence>
<proteinExistence type="predicted"/>
<dbReference type="Gene3D" id="3.30.420.40">
    <property type="match status" value="2"/>
</dbReference>
<dbReference type="Pfam" id="PF11104">
    <property type="entry name" value="PilM_2"/>
    <property type="match status" value="1"/>
</dbReference>
<reference evidence="1 2" key="1">
    <citation type="submission" date="2024-08" db="EMBL/GenBank/DDBJ databases">
        <title>Two novel Cytobacillus novel species.</title>
        <authorList>
            <person name="Liu G."/>
        </authorList>
    </citation>
    <scope>NUCLEOTIDE SEQUENCE [LARGE SCALE GENOMIC DNA]</scope>
    <source>
        <strain evidence="1 2">FJAT-54145</strain>
    </source>
</reference>
<protein>
    <submittedName>
        <fullName evidence="1">Type IV pilus biogenesis protein PilM</fullName>
    </submittedName>
</protein>
<dbReference type="InterPro" id="IPR043129">
    <property type="entry name" value="ATPase_NBD"/>
</dbReference>
<name>A0ABW6KGV4_9BACI</name>
<dbReference type="RefSeq" id="WP_389363988.1">
    <property type="nucleotide sequence ID" value="NZ_JBIACK010000016.1"/>
</dbReference>
<dbReference type="Proteomes" id="UP001601059">
    <property type="component" value="Unassembled WGS sequence"/>
</dbReference>
<evidence type="ECO:0000313" key="2">
    <source>
        <dbReference type="Proteomes" id="UP001601059"/>
    </source>
</evidence>
<dbReference type="SUPFAM" id="SSF53067">
    <property type="entry name" value="Actin-like ATPase domain"/>
    <property type="match status" value="1"/>
</dbReference>
<dbReference type="Gene3D" id="3.30.1490.300">
    <property type="match status" value="1"/>
</dbReference>
<evidence type="ECO:0000313" key="1">
    <source>
        <dbReference type="EMBL" id="MFE8703444.1"/>
    </source>
</evidence>
<accession>A0ABW6KGV4</accession>
<dbReference type="InterPro" id="IPR005883">
    <property type="entry name" value="PilM"/>
</dbReference>
<keyword evidence="2" id="KW-1185">Reference proteome</keyword>
<dbReference type="PANTHER" id="PTHR32432">
    <property type="entry name" value="CELL DIVISION PROTEIN FTSA-RELATED"/>
    <property type="match status" value="1"/>
</dbReference>
<comment type="caution">
    <text evidence="1">The sequence shown here is derived from an EMBL/GenBank/DDBJ whole genome shotgun (WGS) entry which is preliminary data.</text>
</comment>
<dbReference type="EMBL" id="JBIACK010000016">
    <property type="protein sequence ID" value="MFE8703444.1"/>
    <property type="molecule type" value="Genomic_DNA"/>
</dbReference>
<organism evidence="1 2">
    <name type="scientific">Cytobacillus spartinae</name>
    <dbReference type="NCBI Taxonomy" id="3299023"/>
    <lineage>
        <taxon>Bacteria</taxon>
        <taxon>Bacillati</taxon>
        <taxon>Bacillota</taxon>
        <taxon>Bacilli</taxon>
        <taxon>Bacillales</taxon>
        <taxon>Bacillaceae</taxon>
        <taxon>Cytobacillus</taxon>
    </lineage>
</organism>
<dbReference type="PANTHER" id="PTHR32432:SF3">
    <property type="entry name" value="ETHANOLAMINE UTILIZATION PROTEIN EUTJ"/>
    <property type="match status" value="1"/>
</dbReference>
<gene>
    <name evidence="1" type="primary">pilM</name>
    <name evidence="1" type="ORF">ACFYKX_23045</name>
</gene>
<dbReference type="InterPro" id="IPR050696">
    <property type="entry name" value="FtsA/MreB"/>
</dbReference>